<organism evidence="2 3">
    <name type="scientific">Mesorhizobium sangaii</name>
    <dbReference type="NCBI Taxonomy" id="505389"/>
    <lineage>
        <taxon>Bacteria</taxon>
        <taxon>Pseudomonadati</taxon>
        <taxon>Pseudomonadota</taxon>
        <taxon>Alphaproteobacteria</taxon>
        <taxon>Hyphomicrobiales</taxon>
        <taxon>Phyllobacteriaceae</taxon>
        <taxon>Mesorhizobium</taxon>
    </lineage>
</organism>
<sequence>MKKLTFAIAMLLSVSSAWSQSPPIEADAHINQSGGINFPALIEPAVGMIRANGWRCDSISAMLPFLMSRGFSVTCNHYSYTYNFEDKGGDWVVSLDD</sequence>
<evidence type="ECO:0000256" key="1">
    <source>
        <dbReference type="SAM" id="SignalP"/>
    </source>
</evidence>
<protein>
    <submittedName>
        <fullName evidence="2">Uncharacterized protein</fullName>
    </submittedName>
</protein>
<evidence type="ECO:0000313" key="3">
    <source>
        <dbReference type="Proteomes" id="UP000556329"/>
    </source>
</evidence>
<comment type="caution">
    <text evidence="2">The sequence shown here is derived from an EMBL/GenBank/DDBJ whole genome shotgun (WGS) entry which is preliminary data.</text>
</comment>
<reference evidence="2 3" key="1">
    <citation type="submission" date="2020-08" db="EMBL/GenBank/DDBJ databases">
        <title>Genomic Encyclopedia of Type Strains, Phase IV (KMG-IV): sequencing the most valuable type-strain genomes for metagenomic binning, comparative biology and taxonomic classification.</title>
        <authorList>
            <person name="Goeker M."/>
        </authorList>
    </citation>
    <scope>NUCLEOTIDE SEQUENCE [LARGE SCALE GENOMIC DNA]</scope>
    <source>
        <strain evidence="2 3">DSM 100039</strain>
    </source>
</reference>
<dbReference type="AlphaFoldDB" id="A0A841PP20"/>
<dbReference type="Proteomes" id="UP000556329">
    <property type="component" value="Unassembled WGS sequence"/>
</dbReference>
<accession>A0A841PP20</accession>
<feature type="signal peptide" evidence="1">
    <location>
        <begin position="1"/>
        <end position="19"/>
    </location>
</feature>
<proteinExistence type="predicted"/>
<gene>
    <name evidence="2" type="ORF">HNQ71_004590</name>
</gene>
<name>A0A841PP20_9HYPH</name>
<evidence type="ECO:0000313" key="2">
    <source>
        <dbReference type="EMBL" id="MBB6411902.1"/>
    </source>
</evidence>
<keyword evidence="1" id="KW-0732">Signal</keyword>
<keyword evidence="3" id="KW-1185">Reference proteome</keyword>
<dbReference type="EMBL" id="JACHEF010000004">
    <property type="protein sequence ID" value="MBB6411902.1"/>
    <property type="molecule type" value="Genomic_DNA"/>
</dbReference>
<feature type="chain" id="PRO_5032954596" evidence="1">
    <location>
        <begin position="20"/>
        <end position="97"/>
    </location>
</feature>
<dbReference type="RefSeq" id="WP_184874783.1">
    <property type="nucleotide sequence ID" value="NZ_JACHEF010000004.1"/>
</dbReference>